<dbReference type="Gene3D" id="2.30.110.10">
    <property type="entry name" value="Electron Transport, Fmn-binding Protein, Chain A"/>
    <property type="match status" value="1"/>
</dbReference>
<keyword evidence="1" id="KW-0560">Oxidoreductase</keyword>
<dbReference type="InterPro" id="IPR012349">
    <property type="entry name" value="Split_barrel_FMN-bd"/>
</dbReference>
<proteinExistence type="predicted"/>
<evidence type="ECO:0000259" key="2">
    <source>
        <dbReference type="Pfam" id="PF01243"/>
    </source>
</evidence>
<protein>
    <recommendedName>
        <fullName evidence="2">Pyridoxamine 5'-phosphate oxidase N-terminal domain-containing protein</fullName>
    </recommendedName>
</protein>
<name>A0A810L2F4_9ACTN</name>
<dbReference type="KEGG" id="aser:Asera_26990"/>
<evidence type="ECO:0000313" key="3">
    <source>
        <dbReference type="EMBL" id="BCJ28591.1"/>
    </source>
</evidence>
<reference evidence="3" key="1">
    <citation type="submission" date="2020-08" db="EMBL/GenBank/DDBJ databases">
        <title>Whole genome shotgun sequence of Actinocatenispora sera NBRC 101916.</title>
        <authorList>
            <person name="Komaki H."/>
            <person name="Tamura T."/>
        </authorList>
    </citation>
    <scope>NUCLEOTIDE SEQUENCE</scope>
    <source>
        <strain evidence="3">NBRC 101916</strain>
    </source>
</reference>
<dbReference type="InterPro" id="IPR011576">
    <property type="entry name" value="Pyridox_Oxase_N"/>
</dbReference>
<evidence type="ECO:0000313" key="4">
    <source>
        <dbReference type="Proteomes" id="UP000680750"/>
    </source>
</evidence>
<keyword evidence="4" id="KW-1185">Reference proteome</keyword>
<dbReference type="NCBIfam" id="TIGR03618">
    <property type="entry name" value="Rv1155_F420"/>
    <property type="match status" value="1"/>
</dbReference>
<dbReference type="EMBL" id="AP023354">
    <property type="protein sequence ID" value="BCJ28591.1"/>
    <property type="molecule type" value="Genomic_DNA"/>
</dbReference>
<dbReference type="GO" id="GO:0016627">
    <property type="term" value="F:oxidoreductase activity, acting on the CH-CH group of donors"/>
    <property type="evidence" value="ECO:0007669"/>
    <property type="project" value="TreeGrafter"/>
</dbReference>
<dbReference type="Pfam" id="PF01243">
    <property type="entry name" value="PNPOx_N"/>
    <property type="match status" value="1"/>
</dbReference>
<dbReference type="InterPro" id="IPR052019">
    <property type="entry name" value="F420H2_bilvrd_red/Heme_oxyg"/>
</dbReference>
<dbReference type="AlphaFoldDB" id="A0A810L2F4"/>
<organism evidence="3 4">
    <name type="scientific">Actinocatenispora sera</name>
    <dbReference type="NCBI Taxonomy" id="390989"/>
    <lineage>
        <taxon>Bacteria</taxon>
        <taxon>Bacillati</taxon>
        <taxon>Actinomycetota</taxon>
        <taxon>Actinomycetes</taxon>
        <taxon>Micromonosporales</taxon>
        <taxon>Micromonosporaceae</taxon>
        <taxon>Actinocatenispora</taxon>
    </lineage>
</organism>
<dbReference type="PANTHER" id="PTHR35176">
    <property type="entry name" value="HEME OXYGENASE HI_0854-RELATED"/>
    <property type="match status" value="1"/>
</dbReference>
<accession>A0A810L2F4</accession>
<sequence>MSESEEDVRELLAGARHAVVGVNRASRPPQLSVVWFVWDGQSFRFSTTRSRAKYLNLKRDPAISLLIDDFEKKFYVVAYGRAQLIEDNHDALAQPLIEKYMPERSTDPQWTPDRVIVELRPDRLLTGR</sequence>
<dbReference type="InterPro" id="IPR019920">
    <property type="entry name" value="F420-binding_dom_put"/>
</dbReference>
<dbReference type="GO" id="GO:0005829">
    <property type="term" value="C:cytosol"/>
    <property type="evidence" value="ECO:0007669"/>
    <property type="project" value="TreeGrafter"/>
</dbReference>
<dbReference type="RefSeq" id="WP_051803015.1">
    <property type="nucleotide sequence ID" value="NZ_AP023354.1"/>
</dbReference>
<dbReference type="OrthoDB" id="162914at2"/>
<evidence type="ECO:0000256" key="1">
    <source>
        <dbReference type="ARBA" id="ARBA00023002"/>
    </source>
</evidence>
<dbReference type="PANTHER" id="PTHR35176:SF6">
    <property type="entry name" value="HEME OXYGENASE HI_0854-RELATED"/>
    <property type="match status" value="1"/>
</dbReference>
<dbReference type="Proteomes" id="UP000680750">
    <property type="component" value="Chromosome"/>
</dbReference>
<feature type="domain" description="Pyridoxamine 5'-phosphate oxidase N-terminal" evidence="2">
    <location>
        <begin position="5"/>
        <end position="124"/>
    </location>
</feature>
<gene>
    <name evidence="3" type="ORF">Asera_26990</name>
</gene>
<dbReference type="SUPFAM" id="SSF50475">
    <property type="entry name" value="FMN-binding split barrel"/>
    <property type="match status" value="1"/>
</dbReference>
<dbReference type="GO" id="GO:0070967">
    <property type="term" value="F:coenzyme F420 binding"/>
    <property type="evidence" value="ECO:0007669"/>
    <property type="project" value="TreeGrafter"/>
</dbReference>